<evidence type="ECO:0000313" key="3">
    <source>
        <dbReference type="Proteomes" id="UP000662314"/>
    </source>
</evidence>
<feature type="transmembrane region" description="Helical" evidence="1">
    <location>
        <begin position="21"/>
        <end position="48"/>
    </location>
</feature>
<proteinExistence type="predicted"/>
<comment type="caution">
    <text evidence="2">The sequence shown here is derived from an EMBL/GenBank/DDBJ whole genome shotgun (WGS) entry which is preliminary data.</text>
</comment>
<protein>
    <submittedName>
        <fullName evidence="2">YdcF family protein</fullName>
    </submittedName>
</protein>
<organism evidence="2 3">
    <name type="scientific">Dendronalium phyllosphericum CENA369</name>
    <dbReference type="NCBI Taxonomy" id="1725256"/>
    <lineage>
        <taxon>Bacteria</taxon>
        <taxon>Bacillati</taxon>
        <taxon>Cyanobacteriota</taxon>
        <taxon>Cyanophyceae</taxon>
        <taxon>Nostocales</taxon>
        <taxon>Nostocaceae</taxon>
        <taxon>Dendronalium</taxon>
        <taxon>Dendronalium phyllosphericum</taxon>
    </lineage>
</organism>
<dbReference type="RefSeq" id="WP_214431011.1">
    <property type="nucleotide sequence ID" value="NZ_CAWPUQ010000328.1"/>
</dbReference>
<keyword evidence="1" id="KW-0472">Membrane</keyword>
<gene>
    <name evidence="2" type="ORF">I8752_03855</name>
</gene>
<dbReference type="Proteomes" id="UP000662314">
    <property type="component" value="Unassembled WGS sequence"/>
</dbReference>
<keyword evidence="3" id="KW-1185">Reference proteome</keyword>
<evidence type="ECO:0000256" key="1">
    <source>
        <dbReference type="SAM" id="Phobius"/>
    </source>
</evidence>
<dbReference type="EMBL" id="JAECZA010000009">
    <property type="protein sequence ID" value="MBH8572182.1"/>
    <property type="molecule type" value="Genomic_DNA"/>
</dbReference>
<dbReference type="AlphaFoldDB" id="A0A8J7LBV8"/>
<evidence type="ECO:0000313" key="2">
    <source>
        <dbReference type="EMBL" id="MBH8572182.1"/>
    </source>
</evidence>
<accession>A0A8J7LBV8</accession>
<sequence length="225" mass="25252">MQKNPQAQKLPQIRLIKRQEIWTLTAQGWLLFLATSTASMFFAIAHLYPFLAVTSPIEAADILVVDGWISDYALEQAAAEFKRGSYRQLITLGVTVDNGYYLAEYKNFAEIAATTLKKLGVPQEKIIAIPTPNVVKNRTNASAGALLQWITESNSTIESINLFTTDAHARRSWLIHKKILSPKIKVGIISAEPPYYDPKKWWNSSEGVRVIISEIIAYLYALLVN</sequence>
<keyword evidence="1" id="KW-0812">Transmembrane</keyword>
<reference evidence="2 3" key="1">
    <citation type="journal article" date="2021" name="Int. J. Syst. Evol. Microbiol.">
        <title>Amazonocrinis nigriterrae gen. nov., sp. nov., Atlanticothrix silvestris gen. nov., sp. nov. and Dendronalium phyllosphericum gen. nov., sp. nov., nostocacean cyanobacteria from Brazilian environments.</title>
        <authorList>
            <person name="Alvarenga D.O."/>
            <person name="Andreote A.P.D."/>
            <person name="Branco L.H.Z."/>
            <person name="Delbaje E."/>
            <person name="Cruz R.B."/>
            <person name="Varani A.M."/>
            <person name="Fiore M.F."/>
        </authorList>
    </citation>
    <scope>NUCLEOTIDE SEQUENCE [LARGE SCALE GENOMIC DNA]</scope>
    <source>
        <strain evidence="2 3">CENA369</strain>
    </source>
</reference>
<keyword evidence="1" id="KW-1133">Transmembrane helix</keyword>
<name>A0A8J7LBV8_9NOST</name>